<sequence>MSDAKVQFYLKCQDLNTEEIKTYVFDNDKVLLEFAQKALQNKLAILKHEIRFHNIHKWYGRRAHDPEALTFTADDYENALDGAHYLKQNP</sequence>
<dbReference type="RefSeq" id="WP_034294675.1">
    <property type="nucleotide sequence ID" value="NZ_CP091519.2"/>
</dbReference>
<dbReference type="Proteomes" id="UP000254209">
    <property type="component" value="Unassembled WGS sequence"/>
</dbReference>
<name>A0A376BMB7_9NEIS</name>
<evidence type="ECO:0000313" key="2">
    <source>
        <dbReference type="Proteomes" id="UP000254209"/>
    </source>
</evidence>
<evidence type="ECO:0000313" key="1">
    <source>
        <dbReference type="EMBL" id="SSY70364.1"/>
    </source>
</evidence>
<dbReference type="AlphaFoldDB" id="A0A376BMB7"/>
<protein>
    <submittedName>
        <fullName evidence="1">Uncharacterized protein</fullName>
    </submittedName>
</protein>
<gene>
    <name evidence="1" type="ORF">NCTC10283_00451</name>
</gene>
<proteinExistence type="predicted"/>
<reference evidence="1 2" key="1">
    <citation type="submission" date="2018-06" db="EMBL/GenBank/DDBJ databases">
        <authorList>
            <consortium name="Pathogen Informatics"/>
            <person name="Doyle S."/>
        </authorList>
    </citation>
    <scope>NUCLEOTIDE SEQUENCE [LARGE SCALE GENOMIC DNA]</scope>
    <source>
        <strain evidence="1 2">NCTC10283</strain>
    </source>
</reference>
<keyword evidence="2" id="KW-1185">Reference proteome</keyword>
<dbReference type="EMBL" id="UFSO01000002">
    <property type="protein sequence ID" value="SSY70364.1"/>
    <property type="molecule type" value="Genomic_DNA"/>
</dbReference>
<accession>A0A376BMB7</accession>
<organism evidence="1 2">
    <name type="scientific">Alysiella crassa</name>
    <dbReference type="NCBI Taxonomy" id="153491"/>
    <lineage>
        <taxon>Bacteria</taxon>
        <taxon>Pseudomonadati</taxon>
        <taxon>Pseudomonadota</taxon>
        <taxon>Betaproteobacteria</taxon>
        <taxon>Neisseriales</taxon>
        <taxon>Neisseriaceae</taxon>
        <taxon>Alysiella</taxon>
    </lineage>
</organism>